<dbReference type="EMBL" id="JBHUMD010000017">
    <property type="protein sequence ID" value="MFD2602222.1"/>
    <property type="molecule type" value="Genomic_DNA"/>
</dbReference>
<keyword evidence="11" id="KW-1185">Reference proteome</keyword>
<evidence type="ECO:0000256" key="4">
    <source>
        <dbReference type="ARBA" id="ARBA00022475"/>
    </source>
</evidence>
<accession>A0ABW5NW25</accession>
<evidence type="ECO:0000256" key="5">
    <source>
        <dbReference type="ARBA" id="ARBA00022692"/>
    </source>
</evidence>
<gene>
    <name evidence="10" type="ORF">ACFSR3_09160</name>
</gene>
<dbReference type="InterPro" id="IPR047817">
    <property type="entry name" value="ABC2_TM_bact-type"/>
</dbReference>
<evidence type="ECO:0000256" key="7">
    <source>
        <dbReference type="ARBA" id="ARBA00023136"/>
    </source>
</evidence>
<comment type="similarity">
    <text evidence="2">Belongs to the ABC-2 integral membrane protein family.</text>
</comment>
<feature type="transmembrane region" description="Helical" evidence="8">
    <location>
        <begin position="398"/>
        <end position="419"/>
    </location>
</feature>
<reference evidence="11" key="1">
    <citation type="journal article" date="2019" name="Int. J. Syst. Evol. Microbiol.">
        <title>The Global Catalogue of Microorganisms (GCM) 10K type strain sequencing project: providing services to taxonomists for standard genome sequencing and annotation.</title>
        <authorList>
            <consortium name="The Broad Institute Genomics Platform"/>
            <consortium name="The Broad Institute Genome Sequencing Center for Infectious Disease"/>
            <person name="Wu L."/>
            <person name="Ma J."/>
        </authorList>
    </citation>
    <scope>NUCLEOTIDE SEQUENCE [LARGE SCALE GENOMIC DNA]</scope>
    <source>
        <strain evidence="11">KCTC 42107</strain>
    </source>
</reference>
<evidence type="ECO:0000256" key="6">
    <source>
        <dbReference type="ARBA" id="ARBA00022989"/>
    </source>
</evidence>
<dbReference type="PANTHER" id="PTHR30294">
    <property type="entry name" value="MEMBRANE COMPONENT OF ABC TRANSPORTER YHHJ-RELATED"/>
    <property type="match status" value="1"/>
</dbReference>
<feature type="transmembrane region" description="Helical" evidence="8">
    <location>
        <begin position="308"/>
        <end position="332"/>
    </location>
</feature>
<keyword evidence="3" id="KW-0813">Transport</keyword>
<dbReference type="PROSITE" id="PS51012">
    <property type="entry name" value="ABC_TM2"/>
    <property type="match status" value="1"/>
</dbReference>
<dbReference type="Proteomes" id="UP001597480">
    <property type="component" value="Unassembled WGS sequence"/>
</dbReference>
<keyword evidence="4" id="KW-1003">Cell membrane</keyword>
<keyword evidence="6 8" id="KW-1133">Transmembrane helix</keyword>
<protein>
    <submittedName>
        <fullName evidence="10">ABC transporter permease</fullName>
    </submittedName>
</protein>
<evidence type="ECO:0000259" key="9">
    <source>
        <dbReference type="PROSITE" id="PS51012"/>
    </source>
</evidence>
<dbReference type="RefSeq" id="WP_379820703.1">
    <property type="nucleotide sequence ID" value="NZ_JBHUMD010000017.1"/>
</dbReference>
<evidence type="ECO:0000313" key="11">
    <source>
        <dbReference type="Proteomes" id="UP001597480"/>
    </source>
</evidence>
<evidence type="ECO:0000256" key="2">
    <source>
        <dbReference type="ARBA" id="ARBA00007783"/>
    </source>
</evidence>
<name>A0ABW5NW25_9FLAO</name>
<dbReference type="Gene3D" id="3.40.1710.10">
    <property type="entry name" value="abc type-2 transporter like domain"/>
    <property type="match status" value="1"/>
</dbReference>
<evidence type="ECO:0000256" key="8">
    <source>
        <dbReference type="SAM" id="Phobius"/>
    </source>
</evidence>
<comment type="subcellular location">
    <subcellularLocation>
        <location evidence="1">Cell membrane</location>
        <topology evidence="1">Multi-pass membrane protein</topology>
    </subcellularLocation>
</comment>
<evidence type="ECO:0000313" key="10">
    <source>
        <dbReference type="EMBL" id="MFD2602222.1"/>
    </source>
</evidence>
<dbReference type="InterPro" id="IPR051449">
    <property type="entry name" value="ABC-2_transporter_component"/>
</dbReference>
<feature type="domain" description="ABC transmembrane type-2" evidence="9">
    <location>
        <begin position="168"/>
        <end position="423"/>
    </location>
</feature>
<keyword evidence="7 8" id="KW-0472">Membrane</keyword>
<keyword evidence="5 8" id="KW-0812">Transmembrane</keyword>
<feature type="transmembrane region" description="Helical" evidence="8">
    <location>
        <begin position="344"/>
        <end position="364"/>
    </location>
</feature>
<dbReference type="PANTHER" id="PTHR30294:SF38">
    <property type="entry name" value="TRANSPORT PERMEASE PROTEIN"/>
    <property type="match status" value="1"/>
</dbReference>
<evidence type="ECO:0000256" key="1">
    <source>
        <dbReference type="ARBA" id="ARBA00004651"/>
    </source>
</evidence>
<feature type="transmembrane region" description="Helical" evidence="8">
    <location>
        <begin position="228"/>
        <end position="248"/>
    </location>
</feature>
<sequence length="426" mass="46959">MNKLLVSIYKEMLLLRRDMGGLVILFIMPLCLVITITLIQDSTFKTATESKIPILLVDNDKGEVSQMVQKNLAGNDSFSVITQSNGKNIDEAFAKEKVFDGDYQLAIVIPEGLSSGLKTKVEENVAKIMEGFGATDSVTAAKAQKITPKEVRLYFDPASQTAFKTAVKSTVDKMISQIETKSIYDAFSEQLGEESTAAFKQESYISFKEIVPMFDNKEQVPNSTQHNVPAWTLFAMFFIVVPLSINLVKEKNQGTQVRLRTNPVSYATVIGGKTVTYLIICMLQFFLMLATGMFIFPKIGLPVLELNGTFFMMSLVALFSGLAAIGFGILLGTIAKTQEQSAPFGATSVVILAAVGGVWVPVFAMPEIMQYVAKASPMNWGLEAFYDVLLRNNSIAEIWPLLLALFVFFIGMIGLSIIYDEKKRAI</sequence>
<feature type="transmembrane region" description="Helical" evidence="8">
    <location>
        <begin position="275"/>
        <end position="296"/>
    </location>
</feature>
<organism evidence="10 11">
    <name type="scientific">Flavobacterium suzhouense</name>
    <dbReference type="NCBI Taxonomy" id="1529638"/>
    <lineage>
        <taxon>Bacteria</taxon>
        <taxon>Pseudomonadati</taxon>
        <taxon>Bacteroidota</taxon>
        <taxon>Flavobacteriia</taxon>
        <taxon>Flavobacteriales</taxon>
        <taxon>Flavobacteriaceae</taxon>
        <taxon>Flavobacterium</taxon>
    </lineage>
</organism>
<comment type="caution">
    <text evidence="10">The sequence shown here is derived from an EMBL/GenBank/DDBJ whole genome shotgun (WGS) entry which is preliminary data.</text>
</comment>
<dbReference type="InterPro" id="IPR013525">
    <property type="entry name" value="ABC2_TM"/>
</dbReference>
<feature type="transmembrane region" description="Helical" evidence="8">
    <location>
        <begin position="21"/>
        <end position="39"/>
    </location>
</feature>
<evidence type="ECO:0000256" key="3">
    <source>
        <dbReference type="ARBA" id="ARBA00022448"/>
    </source>
</evidence>
<dbReference type="Pfam" id="PF12698">
    <property type="entry name" value="ABC2_membrane_3"/>
    <property type="match status" value="1"/>
</dbReference>
<proteinExistence type="inferred from homology"/>